<name>A0A9N7UGJ5_PLEPL</name>
<dbReference type="AlphaFoldDB" id="A0A9N7UGJ5"/>
<organism evidence="2 3">
    <name type="scientific">Pleuronectes platessa</name>
    <name type="common">European plaice</name>
    <dbReference type="NCBI Taxonomy" id="8262"/>
    <lineage>
        <taxon>Eukaryota</taxon>
        <taxon>Metazoa</taxon>
        <taxon>Chordata</taxon>
        <taxon>Craniata</taxon>
        <taxon>Vertebrata</taxon>
        <taxon>Euteleostomi</taxon>
        <taxon>Actinopterygii</taxon>
        <taxon>Neopterygii</taxon>
        <taxon>Teleostei</taxon>
        <taxon>Neoteleostei</taxon>
        <taxon>Acanthomorphata</taxon>
        <taxon>Carangaria</taxon>
        <taxon>Pleuronectiformes</taxon>
        <taxon>Pleuronectoidei</taxon>
        <taxon>Pleuronectidae</taxon>
        <taxon>Pleuronectes</taxon>
    </lineage>
</organism>
<accession>A0A9N7UGJ5</accession>
<dbReference type="EMBL" id="CADEAL010001200">
    <property type="protein sequence ID" value="CAB1430062.1"/>
    <property type="molecule type" value="Genomic_DNA"/>
</dbReference>
<dbReference type="Proteomes" id="UP001153269">
    <property type="component" value="Unassembled WGS sequence"/>
</dbReference>
<protein>
    <submittedName>
        <fullName evidence="2">Uncharacterized protein</fullName>
    </submittedName>
</protein>
<sequence>MAEITQVPRFLILISGIRSRLRRRLLHDAFNDTGASLLKIGAWMGPRDGGACRPNDYRHEVELDNTREEQEQQHIAVDPQAPRLGEKAAKTEALKEGGEKEEGTRRKSLMPDKAENHLHGRLGS</sequence>
<reference evidence="2" key="1">
    <citation type="submission" date="2020-03" db="EMBL/GenBank/DDBJ databases">
        <authorList>
            <person name="Weist P."/>
        </authorList>
    </citation>
    <scope>NUCLEOTIDE SEQUENCE</scope>
</reference>
<evidence type="ECO:0000313" key="3">
    <source>
        <dbReference type="Proteomes" id="UP001153269"/>
    </source>
</evidence>
<evidence type="ECO:0000313" key="2">
    <source>
        <dbReference type="EMBL" id="CAB1430062.1"/>
    </source>
</evidence>
<gene>
    <name evidence="2" type="ORF">PLEPLA_LOCUS18043</name>
</gene>
<keyword evidence="3" id="KW-1185">Reference proteome</keyword>
<proteinExistence type="predicted"/>
<evidence type="ECO:0000256" key="1">
    <source>
        <dbReference type="SAM" id="MobiDB-lite"/>
    </source>
</evidence>
<feature type="compositionally biased region" description="Basic and acidic residues" evidence="1">
    <location>
        <begin position="63"/>
        <end position="72"/>
    </location>
</feature>
<feature type="compositionally biased region" description="Basic and acidic residues" evidence="1">
    <location>
        <begin position="84"/>
        <end position="118"/>
    </location>
</feature>
<feature type="region of interest" description="Disordered" evidence="1">
    <location>
        <begin position="63"/>
        <end position="124"/>
    </location>
</feature>
<comment type="caution">
    <text evidence="2">The sequence shown here is derived from an EMBL/GenBank/DDBJ whole genome shotgun (WGS) entry which is preliminary data.</text>
</comment>